<sequence>MIAALSPLHRLARLLFWGAAAFALIMACLPQLVALPGHPGDKLLHIIAFMALALLAALAYPRVRLLSVLAGLSLFGALIELVQLIPALNRTGDWTDWAADTLAAAAVLGCVFLLRRLLR</sequence>
<accession>A0A8J3CLX8</accession>
<gene>
    <name evidence="3" type="ORF">GCM10009069_05150</name>
</gene>
<reference evidence="3" key="1">
    <citation type="journal article" date="2014" name="Int. J. Syst. Evol. Microbiol.">
        <title>Complete genome sequence of Corynebacterium casei LMG S-19264T (=DSM 44701T), isolated from a smear-ripened cheese.</title>
        <authorList>
            <consortium name="US DOE Joint Genome Institute (JGI-PGF)"/>
            <person name="Walter F."/>
            <person name="Albersmeier A."/>
            <person name="Kalinowski J."/>
            <person name="Ruckert C."/>
        </authorList>
    </citation>
    <scope>NUCLEOTIDE SEQUENCE</scope>
    <source>
        <strain evidence="3">KCTC 32513</strain>
    </source>
</reference>
<feature type="domain" description="VanZ-like" evidence="2">
    <location>
        <begin position="34"/>
        <end position="114"/>
    </location>
</feature>
<keyword evidence="1" id="KW-1133">Transmembrane helix</keyword>
<evidence type="ECO:0000313" key="3">
    <source>
        <dbReference type="EMBL" id="GHA85006.1"/>
    </source>
</evidence>
<evidence type="ECO:0000256" key="1">
    <source>
        <dbReference type="SAM" id="Phobius"/>
    </source>
</evidence>
<feature type="transmembrane region" description="Helical" evidence="1">
    <location>
        <begin position="44"/>
        <end position="60"/>
    </location>
</feature>
<evidence type="ECO:0000259" key="2">
    <source>
        <dbReference type="Pfam" id="PF04892"/>
    </source>
</evidence>
<feature type="transmembrane region" description="Helical" evidence="1">
    <location>
        <begin position="65"/>
        <end position="85"/>
    </location>
</feature>
<dbReference type="InterPro" id="IPR006976">
    <property type="entry name" value="VanZ-like"/>
</dbReference>
<protein>
    <recommendedName>
        <fullName evidence="2">VanZ-like domain-containing protein</fullName>
    </recommendedName>
</protein>
<dbReference type="EMBL" id="BMZH01000002">
    <property type="protein sequence ID" value="GHA85006.1"/>
    <property type="molecule type" value="Genomic_DNA"/>
</dbReference>
<name>A0A8J3CLX8_9PROT</name>
<dbReference type="AlphaFoldDB" id="A0A8J3CLX8"/>
<comment type="caution">
    <text evidence="3">The sequence shown here is derived from an EMBL/GenBank/DDBJ whole genome shotgun (WGS) entry which is preliminary data.</text>
</comment>
<feature type="transmembrane region" description="Helical" evidence="1">
    <location>
        <begin position="97"/>
        <end position="114"/>
    </location>
</feature>
<keyword evidence="1" id="KW-0812">Transmembrane</keyword>
<dbReference type="Proteomes" id="UP000634004">
    <property type="component" value="Unassembled WGS sequence"/>
</dbReference>
<keyword evidence="4" id="KW-1185">Reference proteome</keyword>
<dbReference type="RefSeq" id="WP_189495119.1">
    <property type="nucleotide sequence ID" value="NZ_BMZH01000002.1"/>
</dbReference>
<dbReference type="Pfam" id="PF04892">
    <property type="entry name" value="VanZ"/>
    <property type="match status" value="1"/>
</dbReference>
<evidence type="ECO:0000313" key="4">
    <source>
        <dbReference type="Proteomes" id="UP000634004"/>
    </source>
</evidence>
<organism evidence="3 4">
    <name type="scientific">Algimonas arctica</name>
    <dbReference type="NCBI Taxonomy" id="1479486"/>
    <lineage>
        <taxon>Bacteria</taxon>
        <taxon>Pseudomonadati</taxon>
        <taxon>Pseudomonadota</taxon>
        <taxon>Alphaproteobacteria</taxon>
        <taxon>Maricaulales</taxon>
        <taxon>Robiginitomaculaceae</taxon>
        <taxon>Algimonas</taxon>
    </lineage>
</organism>
<keyword evidence="1" id="KW-0472">Membrane</keyword>
<proteinExistence type="predicted"/>
<reference evidence="3" key="2">
    <citation type="submission" date="2020-09" db="EMBL/GenBank/DDBJ databases">
        <authorList>
            <person name="Sun Q."/>
            <person name="Kim S."/>
        </authorList>
    </citation>
    <scope>NUCLEOTIDE SEQUENCE</scope>
    <source>
        <strain evidence="3">KCTC 32513</strain>
    </source>
</reference>